<protein>
    <recommendedName>
        <fullName evidence="1">DUF397 domain-containing protein</fullName>
    </recommendedName>
</protein>
<dbReference type="Proteomes" id="UP000608024">
    <property type="component" value="Unassembled WGS sequence"/>
</dbReference>
<feature type="domain" description="DUF397" evidence="1">
    <location>
        <begin position="7"/>
        <end position="57"/>
    </location>
</feature>
<gene>
    <name evidence="2" type="ORF">GCM10018785_57570</name>
</gene>
<reference evidence="2" key="2">
    <citation type="submission" date="2020-09" db="EMBL/GenBank/DDBJ databases">
        <authorList>
            <person name="Sun Q."/>
            <person name="Ohkuma M."/>
        </authorList>
    </citation>
    <scope>NUCLEOTIDE SEQUENCE</scope>
    <source>
        <strain evidence="2">JCM 4784</strain>
    </source>
</reference>
<evidence type="ECO:0000313" key="3">
    <source>
        <dbReference type="Proteomes" id="UP000608024"/>
    </source>
</evidence>
<comment type="caution">
    <text evidence="2">The sequence shown here is derived from an EMBL/GenBank/DDBJ whole genome shotgun (WGS) entry which is preliminary data.</text>
</comment>
<proteinExistence type="predicted"/>
<dbReference type="InterPro" id="IPR007278">
    <property type="entry name" value="DUF397"/>
</dbReference>
<reference evidence="2" key="1">
    <citation type="journal article" date="2014" name="Int. J. Syst. Evol. Microbiol.">
        <title>Complete genome sequence of Corynebacterium casei LMG S-19264T (=DSM 44701T), isolated from a smear-ripened cheese.</title>
        <authorList>
            <consortium name="US DOE Joint Genome Institute (JGI-PGF)"/>
            <person name="Walter F."/>
            <person name="Albersmeier A."/>
            <person name="Kalinowski J."/>
            <person name="Ruckert C."/>
        </authorList>
    </citation>
    <scope>NUCLEOTIDE SEQUENCE</scope>
    <source>
        <strain evidence="2">JCM 4784</strain>
    </source>
</reference>
<sequence>MSSSTALEWFKSTYSSDEGGQCLEIAPEPTAIHIRDSKAPGIGHLTITPVTWAAFLPLARGCVPQGG</sequence>
<keyword evidence="3" id="KW-1185">Reference proteome</keyword>
<evidence type="ECO:0000313" key="2">
    <source>
        <dbReference type="EMBL" id="GHE81979.1"/>
    </source>
</evidence>
<dbReference type="EMBL" id="BNBT01000120">
    <property type="protein sequence ID" value="GHE81979.1"/>
    <property type="molecule type" value="Genomic_DNA"/>
</dbReference>
<dbReference type="AlphaFoldDB" id="A0A919A1H6"/>
<organism evidence="2 3">
    <name type="scientific">Streptomyces longispororuber</name>
    <dbReference type="NCBI Taxonomy" id="68230"/>
    <lineage>
        <taxon>Bacteria</taxon>
        <taxon>Bacillati</taxon>
        <taxon>Actinomycetota</taxon>
        <taxon>Actinomycetes</taxon>
        <taxon>Kitasatosporales</taxon>
        <taxon>Streptomycetaceae</taxon>
        <taxon>Streptomyces</taxon>
    </lineage>
</organism>
<dbReference type="RefSeq" id="WP_190139013.1">
    <property type="nucleotide sequence ID" value="NZ_BNBT01000120.1"/>
</dbReference>
<dbReference type="Pfam" id="PF04149">
    <property type="entry name" value="DUF397"/>
    <property type="match status" value="1"/>
</dbReference>
<accession>A0A919A1H6</accession>
<evidence type="ECO:0000259" key="1">
    <source>
        <dbReference type="Pfam" id="PF04149"/>
    </source>
</evidence>
<name>A0A919A1H6_9ACTN</name>